<dbReference type="EC" id="2.1.2.10" evidence="5"/>
<evidence type="ECO:0000256" key="2">
    <source>
        <dbReference type="ARBA" id="ARBA00022576"/>
    </source>
</evidence>
<evidence type="ECO:0000259" key="7">
    <source>
        <dbReference type="Pfam" id="PF01571"/>
    </source>
</evidence>
<feature type="binding site" evidence="6">
    <location>
        <position position="212"/>
    </location>
    <ligand>
        <name>substrate</name>
    </ligand>
</feature>
<dbReference type="Pfam" id="PF08669">
    <property type="entry name" value="GCV_T_C"/>
    <property type="match status" value="1"/>
</dbReference>
<dbReference type="Gene3D" id="3.30.1360.120">
    <property type="entry name" value="Probable tRNA modification gtpase trme, domain 1"/>
    <property type="match status" value="1"/>
</dbReference>
<evidence type="ECO:0000259" key="8">
    <source>
        <dbReference type="Pfam" id="PF08669"/>
    </source>
</evidence>
<evidence type="ECO:0000256" key="4">
    <source>
        <dbReference type="ARBA" id="ARBA00047665"/>
    </source>
</evidence>
<evidence type="ECO:0000256" key="3">
    <source>
        <dbReference type="ARBA" id="ARBA00022679"/>
    </source>
</evidence>
<dbReference type="InterPro" id="IPR028896">
    <property type="entry name" value="GcvT/YgfZ/DmdA"/>
</dbReference>
<dbReference type="GeneID" id="8742653"/>
<comment type="subunit">
    <text evidence="5">The glycine cleavage system is composed of four proteins: P, T, L and H.</text>
</comment>
<keyword evidence="3 5" id="KW-0808">Transferase</keyword>
<dbReference type="NCBIfam" id="NF001567">
    <property type="entry name" value="PRK00389.1"/>
    <property type="match status" value="1"/>
</dbReference>
<dbReference type="OrthoDB" id="2001at2157"/>
<dbReference type="GO" id="GO:0005960">
    <property type="term" value="C:glycine cleavage complex"/>
    <property type="evidence" value="ECO:0007669"/>
    <property type="project" value="InterPro"/>
</dbReference>
<evidence type="ECO:0000313" key="10">
    <source>
        <dbReference type="Proteomes" id="UP000001903"/>
    </source>
</evidence>
<dbReference type="InterPro" id="IPR013977">
    <property type="entry name" value="GcvT_C"/>
</dbReference>
<protein>
    <recommendedName>
        <fullName evidence="5">Probable aminomethyltransferase</fullName>
        <ecNumber evidence="5">2.1.2.10</ecNumber>
    </recommendedName>
    <alternativeName>
        <fullName evidence="5">Glycine cleavage system T protein</fullName>
    </alternativeName>
</protein>
<dbReference type="GO" id="GO:0008483">
    <property type="term" value="F:transaminase activity"/>
    <property type="evidence" value="ECO:0007669"/>
    <property type="project" value="UniProtKB-KW"/>
</dbReference>
<dbReference type="PANTHER" id="PTHR43757">
    <property type="entry name" value="AMINOMETHYLTRANSFERASE"/>
    <property type="match status" value="1"/>
</dbReference>
<dbReference type="PANTHER" id="PTHR43757:SF2">
    <property type="entry name" value="AMINOMETHYLTRANSFERASE, MITOCHONDRIAL"/>
    <property type="match status" value="1"/>
</dbReference>
<reference evidence="9 10" key="1">
    <citation type="journal article" date="2010" name="Stand. Genomic Sci.">
        <title>Complete genome sequence of Haloterrigena turkmenica type strain (4k).</title>
        <authorList>
            <person name="Saunders E."/>
            <person name="Tindall B.J."/>
            <person name="Fahnrich R."/>
            <person name="Lapidus A."/>
            <person name="Copeland A."/>
            <person name="Del Rio T.G."/>
            <person name="Lucas S."/>
            <person name="Chen F."/>
            <person name="Tice H."/>
            <person name="Cheng J.F."/>
            <person name="Han C."/>
            <person name="Detter J.C."/>
            <person name="Bruce D."/>
            <person name="Goodwin L."/>
            <person name="Chain P."/>
            <person name="Pitluck S."/>
            <person name="Pati A."/>
            <person name="Ivanova N."/>
            <person name="Mavromatis K."/>
            <person name="Chen A."/>
            <person name="Palaniappan K."/>
            <person name="Land M."/>
            <person name="Hauser L."/>
            <person name="Chang Y.J."/>
            <person name="Jeffries C.D."/>
            <person name="Brettin T."/>
            <person name="Rohde M."/>
            <person name="Goker M."/>
            <person name="Bristow J."/>
            <person name="Eisen J.A."/>
            <person name="Markowitz V."/>
            <person name="Hugenholtz P."/>
            <person name="Klenk H.P."/>
            <person name="Kyrpides N.C."/>
        </authorList>
    </citation>
    <scope>NUCLEOTIDE SEQUENCE [LARGE SCALE GENOMIC DNA]</scope>
    <source>
        <strain evidence="10">ATCC 51198 / DSM 5511 / JCM 9101 / NCIMB 13204 / VKM B-1734 / 4k</strain>
    </source>
</reference>
<dbReference type="GO" id="GO:0004047">
    <property type="term" value="F:aminomethyltransferase activity"/>
    <property type="evidence" value="ECO:0007669"/>
    <property type="project" value="UniProtKB-UniRule"/>
</dbReference>
<evidence type="ECO:0000256" key="6">
    <source>
        <dbReference type="PIRSR" id="PIRSR006487-1"/>
    </source>
</evidence>
<dbReference type="EMBL" id="CP001860">
    <property type="protein sequence ID" value="ADB60937.1"/>
    <property type="molecule type" value="Genomic_DNA"/>
</dbReference>
<dbReference type="HOGENOM" id="CLU_007884_10_2_2"/>
<sequence>MPLQTPPLRGLHDERGAKFTEFGGWDMPVEFDSIQSEHAAVREAAGIFDVSHMGQIHATGPDATELMQRLTTNDVTRLAVGDSQYAAITDEDGTIIDDTVVYRLPNETDDGARADEDGEPTYLFVPNAGTDESTHERWITHRNEWDLEATVDNRTDEYAMFAVQGPEAADLVDDATAESITALDRFEAQYATVDGVDCWVARTGYTGEDGFELIVPWSEAEHVWSLFDCQPCGLGARDTLRIEAGLLLAGQDFDHDSDPRTPYEAGIGFTVALETEFVGRDALAELEREGIEEKLVGFQLIDRGVPRHGYDITNTDSRVIGTVTSGTMSPSLEQPIGLGYVPVEYAEPGTTLQVVVRGQSKKARVETTPFIDTV</sequence>
<evidence type="ECO:0000256" key="1">
    <source>
        <dbReference type="ARBA" id="ARBA00008609"/>
    </source>
</evidence>
<comment type="similarity">
    <text evidence="1 5">Belongs to the GcvT family.</text>
</comment>
<dbReference type="GO" id="GO:0019464">
    <property type="term" value="P:glycine decarboxylation via glycine cleavage system"/>
    <property type="evidence" value="ECO:0007669"/>
    <property type="project" value="UniProtKB-UniRule"/>
</dbReference>
<dbReference type="InterPro" id="IPR029043">
    <property type="entry name" value="GcvT/YgfZ_C"/>
</dbReference>
<dbReference type="eggNOG" id="arCOG00756">
    <property type="taxonomic scope" value="Archaea"/>
</dbReference>
<gene>
    <name evidence="5" type="primary">gcvT</name>
    <name evidence="9" type="ordered locus">Htur_2054</name>
</gene>
<dbReference type="InterPro" id="IPR027266">
    <property type="entry name" value="TrmE/GcvT-like"/>
</dbReference>
<dbReference type="AlphaFoldDB" id="D2RT57"/>
<feature type="domain" description="Aminomethyltransferase C-terminal" evidence="8">
    <location>
        <begin position="294"/>
        <end position="372"/>
    </location>
</feature>
<proteinExistence type="inferred from homology"/>
<accession>D2RT57</accession>
<name>D2RT57_HALTV</name>
<comment type="function">
    <text evidence="5">The glycine cleavage system catalyzes the degradation of glycine.</text>
</comment>
<dbReference type="KEGG" id="htu:Htur_2054"/>
<dbReference type="PIRSF" id="PIRSF006487">
    <property type="entry name" value="GcvT"/>
    <property type="match status" value="1"/>
</dbReference>
<dbReference type="STRING" id="543526.Htur_2054"/>
<evidence type="ECO:0000256" key="5">
    <source>
        <dbReference type="HAMAP-Rule" id="MF_00259"/>
    </source>
</evidence>
<dbReference type="RefSeq" id="WP_012943226.1">
    <property type="nucleotide sequence ID" value="NC_013743.1"/>
</dbReference>
<organism evidence="9 10">
    <name type="scientific">Haloterrigena turkmenica (strain ATCC 51198 / DSM 5511 / JCM 9101 / NCIMB 13204 / VKM B-1734 / 4k)</name>
    <name type="common">Halococcus turkmenicus</name>
    <dbReference type="NCBI Taxonomy" id="543526"/>
    <lineage>
        <taxon>Archaea</taxon>
        <taxon>Methanobacteriati</taxon>
        <taxon>Methanobacteriota</taxon>
        <taxon>Stenosarchaea group</taxon>
        <taxon>Halobacteria</taxon>
        <taxon>Halobacteriales</taxon>
        <taxon>Natrialbaceae</taxon>
        <taxon>Haloterrigena</taxon>
    </lineage>
</organism>
<keyword evidence="2 5" id="KW-0032">Aminotransferase</keyword>
<dbReference type="SUPFAM" id="SSF101790">
    <property type="entry name" value="Aminomethyltransferase beta-barrel domain"/>
    <property type="match status" value="1"/>
</dbReference>
<feature type="domain" description="GCVT N-terminal" evidence="7">
    <location>
        <begin position="11"/>
        <end position="274"/>
    </location>
</feature>
<comment type="catalytic activity">
    <reaction evidence="4 5">
        <text>N(6)-[(R)-S(8)-aminomethyldihydrolipoyl]-L-lysyl-[protein] + (6S)-5,6,7,8-tetrahydrofolate = N(6)-[(R)-dihydrolipoyl]-L-lysyl-[protein] + (6R)-5,10-methylene-5,6,7,8-tetrahydrofolate + NH4(+)</text>
        <dbReference type="Rhea" id="RHEA:16945"/>
        <dbReference type="Rhea" id="RHEA-COMP:10475"/>
        <dbReference type="Rhea" id="RHEA-COMP:10492"/>
        <dbReference type="ChEBI" id="CHEBI:15636"/>
        <dbReference type="ChEBI" id="CHEBI:28938"/>
        <dbReference type="ChEBI" id="CHEBI:57453"/>
        <dbReference type="ChEBI" id="CHEBI:83100"/>
        <dbReference type="ChEBI" id="CHEBI:83143"/>
        <dbReference type="EC" id="2.1.2.10"/>
    </reaction>
</comment>
<dbReference type="SUPFAM" id="SSF103025">
    <property type="entry name" value="Folate-binding domain"/>
    <property type="match status" value="1"/>
</dbReference>
<keyword evidence="10" id="KW-1185">Reference proteome</keyword>
<dbReference type="InterPro" id="IPR022903">
    <property type="entry name" value="GcvT_bac"/>
</dbReference>
<dbReference type="HAMAP" id="MF_00259">
    <property type="entry name" value="GcvT"/>
    <property type="match status" value="1"/>
</dbReference>
<dbReference type="Pfam" id="PF01571">
    <property type="entry name" value="GCV_T"/>
    <property type="match status" value="1"/>
</dbReference>
<evidence type="ECO:0000313" key="9">
    <source>
        <dbReference type="EMBL" id="ADB60937.1"/>
    </source>
</evidence>
<dbReference type="InterPro" id="IPR006222">
    <property type="entry name" value="GCVT_N"/>
</dbReference>
<dbReference type="InterPro" id="IPR006223">
    <property type="entry name" value="GcvT"/>
</dbReference>
<dbReference type="Proteomes" id="UP000001903">
    <property type="component" value="Chromosome"/>
</dbReference>
<dbReference type="NCBIfam" id="TIGR00528">
    <property type="entry name" value="gcvT"/>
    <property type="match status" value="1"/>
</dbReference>